<name>A0A6P1NVW6_9MICC</name>
<dbReference type="KEGG" id="psey:GU243_23465"/>
<dbReference type="EMBL" id="CP047899">
    <property type="protein sequence ID" value="QHK22530.1"/>
    <property type="molecule type" value="Genomic_DNA"/>
</dbReference>
<keyword evidence="2" id="KW-0808">Transferase</keyword>
<evidence type="ECO:0000313" key="2">
    <source>
        <dbReference type="EMBL" id="QHK22530.1"/>
    </source>
</evidence>
<organism evidence="2 3">
    <name type="scientific">Pseudarthrobacter psychrotolerans</name>
    <dbReference type="NCBI Taxonomy" id="2697569"/>
    <lineage>
        <taxon>Bacteria</taxon>
        <taxon>Bacillati</taxon>
        <taxon>Actinomycetota</taxon>
        <taxon>Actinomycetes</taxon>
        <taxon>Micrococcales</taxon>
        <taxon>Micrococcaceae</taxon>
        <taxon>Pseudarthrobacter</taxon>
    </lineage>
</organism>
<dbReference type="InterPro" id="IPR011009">
    <property type="entry name" value="Kinase-like_dom_sf"/>
</dbReference>
<sequence length="311" mass="33482">MVTAAMHVQVEAWCLRVLGHGTLTAFRSDAGGQMSNLFRFDSDERRTVAVKVRPDSKDRISRCLQLQAIAADAGFPCARPVTDADRLGPGMVVSAESWRPGGRMHTDGDLAFAGRSASLLADLAGILELQAPTGLGTPPPWMHWNPPTGSLWPLNPVVDAMDQDRVPGHVHAIARTVSDRLARATLPLVAGHGDWESQNLRWEGASPRAVHDWDSLVALPAAAIVGAASGAFASTTVPTLASLEASEEFIDCYERARGQVFTAEEREVAWAASLWPALHNARGESLFQSPPVALHALTRQASERLRRAGVR</sequence>
<dbReference type="GO" id="GO:0016740">
    <property type="term" value="F:transferase activity"/>
    <property type="evidence" value="ECO:0007669"/>
    <property type="project" value="UniProtKB-KW"/>
</dbReference>
<evidence type="ECO:0000259" key="1">
    <source>
        <dbReference type="Pfam" id="PF01636"/>
    </source>
</evidence>
<proteinExistence type="predicted"/>
<gene>
    <name evidence="2" type="ORF">GU243_23465</name>
</gene>
<keyword evidence="3" id="KW-1185">Reference proteome</keyword>
<keyword evidence="2" id="KW-0614">Plasmid</keyword>
<dbReference type="AlphaFoldDB" id="A0A6P1NVW6"/>
<dbReference type="Pfam" id="PF01636">
    <property type="entry name" value="APH"/>
    <property type="match status" value="1"/>
</dbReference>
<accession>A0A6P1NVW6</accession>
<dbReference type="Proteomes" id="UP000464186">
    <property type="component" value="Plasmid unnamed1"/>
</dbReference>
<evidence type="ECO:0000313" key="3">
    <source>
        <dbReference type="Proteomes" id="UP000464186"/>
    </source>
</evidence>
<protein>
    <submittedName>
        <fullName evidence="2">Phosphotransferase</fullName>
    </submittedName>
</protein>
<geneLocation type="plasmid" evidence="2 3">
    <name>unnamed1</name>
</geneLocation>
<dbReference type="InterPro" id="IPR002575">
    <property type="entry name" value="Aminoglycoside_PTrfase"/>
</dbReference>
<feature type="domain" description="Aminoglycoside phosphotransferase" evidence="1">
    <location>
        <begin position="32"/>
        <end position="217"/>
    </location>
</feature>
<reference evidence="2 3" key="1">
    <citation type="submission" date="2020-01" db="EMBL/GenBank/DDBJ databases">
        <title>Pseudarthrobacter psychrotolerans sp. nov., isolated from antarctic soil.</title>
        <authorList>
            <person name="Shin Y."/>
            <person name="Park W."/>
        </authorList>
    </citation>
    <scope>NUCLEOTIDE SEQUENCE [LARGE SCALE GENOMIC DNA]</scope>
    <source>
        <strain evidence="2 3">YJ56</strain>
        <plasmid evidence="2 3">unnamed1</plasmid>
    </source>
</reference>
<dbReference type="SUPFAM" id="SSF56112">
    <property type="entry name" value="Protein kinase-like (PK-like)"/>
    <property type="match status" value="1"/>
</dbReference>